<protein>
    <recommendedName>
        <fullName evidence="2">Glycosyltransferase</fullName>
    </recommendedName>
</protein>
<proteinExistence type="predicted"/>
<accession>A0A6C0JF75</accession>
<reference evidence="1" key="1">
    <citation type="journal article" date="2020" name="Nature">
        <title>Giant virus diversity and host interactions through global metagenomics.</title>
        <authorList>
            <person name="Schulz F."/>
            <person name="Roux S."/>
            <person name="Paez-Espino D."/>
            <person name="Jungbluth S."/>
            <person name="Walsh D.A."/>
            <person name="Denef V.J."/>
            <person name="McMahon K.D."/>
            <person name="Konstantinidis K.T."/>
            <person name="Eloe-Fadrosh E.A."/>
            <person name="Kyrpides N.C."/>
            <person name="Woyke T."/>
        </authorList>
    </citation>
    <scope>NUCLEOTIDE SEQUENCE</scope>
    <source>
        <strain evidence="1">GVMAG-M-3300027708-20</strain>
    </source>
</reference>
<dbReference type="AlphaFoldDB" id="A0A6C0JF75"/>
<evidence type="ECO:0008006" key="2">
    <source>
        <dbReference type="Google" id="ProtNLM"/>
    </source>
</evidence>
<dbReference type="EMBL" id="MN740390">
    <property type="protein sequence ID" value="QHU04053.1"/>
    <property type="molecule type" value="Genomic_DNA"/>
</dbReference>
<sequence>MSKVIFFCPAGREPVLSIQIKYIQKLLDLDIVHEYHIWNFAWNTNDSNYVESLCNLHPKIIIKSSPFIGGDRGSQTASFQFAYMFHDYYKYDEYNDYIFIKIDDDVVFIDTNNFEKFIDFRLNSDAFLCSANVINNDQGIFYYKNGFEIIHNDFTSNYKTILENNSNKNSCQHELEERLSINFISFLGKDLKYINDEFSNGIGSNDEWRLCNVIPKKINKINEICLFMTVVHYAYGGIIDKKYLPDYERISNLFL</sequence>
<evidence type="ECO:0000313" key="1">
    <source>
        <dbReference type="EMBL" id="QHU04053.1"/>
    </source>
</evidence>
<organism evidence="1">
    <name type="scientific">viral metagenome</name>
    <dbReference type="NCBI Taxonomy" id="1070528"/>
    <lineage>
        <taxon>unclassified sequences</taxon>
        <taxon>metagenomes</taxon>
        <taxon>organismal metagenomes</taxon>
    </lineage>
</organism>
<name>A0A6C0JF75_9ZZZZ</name>